<feature type="region of interest" description="Disordered" evidence="2">
    <location>
        <begin position="189"/>
        <end position="210"/>
    </location>
</feature>
<dbReference type="EMBL" id="JBHSHD010000008">
    <property type="protein sequence ID" value="MFC4821061.1"/>
    <property type="molecule type" value="Genomic_DNA"/>
</dbReference>
<evidence type="ECO:0000256" key="3">
    <source>
        <dbReference type="SAM" id="SignalP"/>
    </source>
</evidence>
<keyword evidence="3" id="KW-0732">Signal</keyword>
<sequence>MPRRRLALALAALAALPLAHAGWLHAKAQLAQVLLERAWRQAQHDGGQPRPWPWADTTPVARLRVARLGVDRIVLAGDSGRTLAFGPGWAPGSARPGEHGVVLISAHRDTHFSFLRELAPGDRIALDGVRGSRRYRVSDAAVVDSRDGAASTPAGADGLVLVTCYPFDAIVPGGPLRYVVSAVAEEDASDLPSTVAEPPRHPRAAAIAAR</sequence>
<evidence type="ECO:0000256" key="2">
    <source>
        <dbReference type="SAM" id="MobiDB-lite"/>
    </source>
</evidence>
<gene>
    <name evidence="4" type="ORF">ACFO6Q_12050</name>
</gene>
<comment type="caution">
    <text evidence="4">The sequence shown here is derived from an EMBL/GenBank/DDBJ whole genome shotgun (WGS) entry which is preliminary data.</text>
</comment>
<organism evidence="4 5">
    <name type="scientific">Dokdonella ginsengisoli</name>
    <dbReference type="NCBI Taxonomy" id="363846"/>
    <lineage>
        <taxon>Bacteria</taxon>
        <taxon>Pseudomonadati</taxon>
        <taxon>Pseudomonadota</taxon>
        <taxon>Gammaproteobacteria</taxon>
        <taxon>Lysobacterales</taxon>
        <taxon>Rhodanobacteraceae</taxon>
        <taxon>Dokdonella</taxon>
    </lineage>
</organism>
<protein>
    <submittedName>
        <fullName evidence="4">Class GN sortase</fullName>
        <ecNumber evidence="4">3.4.22.-</ecNumber>
    </submittedName>
</protein>
<dbReference type="NCBIfam" id="TIGR03784">
    <property type="entry name" value="marine_sortase"/>
    <property type="match status" value="1"/>
</dbReference>
<dbReference type="InterPro" id="IPR022445">
    <property type="entry name" value="Sortase_proteobact_type"/>
</dbReference>
<dbReference type="SUPFAM" id="SSF63817">
    <property type="entry name" value="Sortase"/>
    <property type="match status" value="1"/>
</dbReference>
<proteinExistence type="predicted"/>
<keyword evidence="5" id="KW-1185">Reference proteome</keyword>
<feature type="chain" id="PRO_5045535032" evidence="3">
    <location>
        <begin position="22"/>
        <end position="210"/>
    </location>
</feature>
<dbReference type="RefSeq" id="WP_380021407.1">
    <property type="nucleotide sequence ID" value="NZ_JBHSHD010000008.1"/>
</dbReference>
<dbReference type="InterPro" id="IPR041999">
    <property type="entry name" value="Sortase_D_1"/>
</dbReference>
<dbReference type="InterPro" id="IPR023365">
    <property type="entry name" value="Sortase_dom-sf"/>
</dbReference>
<dbReference type="Pfam" id="PF04203">
    <property type="entry name" value="Sortase"/>
    <property type="match status" value="1"/>
</dbReference>
<feature type="signal peptide" evidence="3">
    <location>
        <begin position="1"/>
        <end position="21"/>
    </location>
</feature>
<evidence type="ECO:0000256" key="1">
    <source>
        <dbReference type="ARBA" id="ARBA00022801"/>
    </source>
</evidence>
<dbReference type="EC" id="3.4.22.-" evidence="4"/>
<name>A0ABV9QW69_9GAMM</name>
<evidence type="ECO:0000313" key="5">
    <source>
        <dbReference type="Proteomes" id="UP001595886"/>
    </source>
</evidence>
<dbReference type="Proteomes" id="UP001595886">
    <property type="component" value="Unassembled WGS sequence"/>
</dbReference>
<dbReference type="Gene3D" id="2.40.260.10">
    <property type="entry name" value="Sortase"/>
    <property type="match status" value="1"/>
</dbReference>
<dbReference type="InterPro" id="IPR005754">
    <property type="entry name" value="Sortase"/>
</dbReference>
<dbReference type="GO" id="GO:0016787">
    <property type="term" value="F:hydrolase activity"/>
    <property type="evidence" value="ECO:0007669"/>
    <property type="project" value="UniProtKB-KW"/>
</dbReference>
<dbReference type="CDD" id="cd05828">
    <property type="entry name" value="Sortase_D_1"/>
    <property type="match status" value="1"/>
</dbReference>
<evidence type="ECO:0000313" key="4">
    <source>
        <dbReference type="EMBL" id="MFC4821061.1"/>
    </source>
</evidence>
<reference evidence="5" key="1">
    <citation type="journal article" date="2019" name="Int. J. Syst. Evol. Microbiol.">
        <title>The Global Catalogue of Microorganisms (GCM) 10K type strain sequencing project: providing services to taxonomists for standard genome sequencing and annotation.</title>
        <authorList>
            <consortium name="The Broad Institute Genomics Platform"/>
            <consortium name="The Broad Institute Genome Sequencing Center for Infectious Disease"/>
            <person name="Wu L."/>
            <person name="Ma J."/>
        </authorList>
    </citation>
    <scope>NUCLEOTIDE SEQUENCE [LARGE SCALE GENOMIC DNA]</scope>
    <source>
        <strain evidence="5">CCUG 30340</strain>
    </source>
</reference>
<accession>A0ABV9QW69</accession>
<keyword evidence="1 4" id="KW-0378">Hydrolase</keyword>